<organism evidence="3 4">
    <name type="scientific">Hydrotalea sandarakina</name>
    <dbReference type="NCBI Taxonomy" id="1004304"/>
    <lineage>
        <taxon>Bacteria</taxon>
        <taxon>Pseudomonadati</taxon>
        <taxon>Bacteroidota</taxon>
        <taxon>Chitinophagia</taxon>
        <taxon>Chitinophagales</taxon>
        <taxon>Chitinophagaceae</taxon>
        <taxon>Hydrotalea</taxon>
    </lineage>
</organism>
<dbReference type="InterPro" id="IPR031345">
    <property type="entry name" value="T9SS_Plug_N"/>
</dbReference>
<dbReference type="EMBL" id="QKZV01000012">
    <property type="protein sequence ID" value="PZX59986.1"/>
    <property type="molecule type" value="Genomic_DNA"/>
</dbReference>
<dbReference type="Proteomes" id="UP000249720">
    <property type="component" value="Unassembled WGS sequence"/>
</dbReference>
<sequence length="425" mass="49666">MKWLSLLLFTCCMSVLKAQVYVDSVYMPTIGNVSFFIQNNQQSMPVIHLNSGEQLELHFDDMVSYPRNYYYTFVLCNADWQPADVSIFDYLKGFQQQTINQYRISSITPERYVAYQLLLPDANAMPAVSGNYILKVFLDGDTSKLAFTRRFFVVHNRVDIAANIAQPFNSQLFLTHQKVQLSINIKDLNILNPQQQLKVMIMQNYRWDNAITGIQPVFINNNIYQYNAEQDCVFPGGKEYRWANLESFRYQSERVAAVDKSTFPYQVYLKNDYDLSGQPYLLMNDINGWYTISTTEMVNPWWQTDYAYVHFTFVPPGNHAFTGQNVYILGALTNNQLTEKNKMHFNADKGVYEKTLFLKQGYYNYTYVTRPADETSGPGFLKLTDGNSWETENDYTIFVYYRSLNDRYDELVGMLTINSRFNRQR</sequence>
<protein>
    <submittedName>
        <fullName evidence="3">Uncharacterized protein DUF5103</fullName>
    </submittedName>
</protein>
<feature type="signal peptide" evidence="1">
    <location>
        <begin position="1"/>
        <end position="18"/>
    </location>
</feature>
<keyword evidence="4" id="KW-1185">Reference proteome</keyword>
<comment type="caution">
    <text evidence="3">The sequence shown here is derived from an EMBL/GenBank/DDBJ whole genome shotgun (WGS) entry which is preliminary data.</text>
</comment>
<evidence type="ECO:0000313" key="3">
    <source>
        <dbReference type="EMBL" id="PZX59986.1"/>
    </source>
</evidence>
<reference evidence="3 4" key="1">
    <citation type="submission" date="2018-06" db="EMBL/GenBank/DDBJ databases">
        <title>Genomic Encyclopedia of Archaeal and Bacterial Type Strains, Phase II (KMG-II): from individual species to whole genera.</title>
        <authorList>
            <person name="Goeker M."/>
        </authorList>
    </citation>
    <scope>NUCLEOTIDE SEQUENCE [LARGE SCALE GENOMIC DNA]</scope>
    <source>
        <strain evidence="3 4">DSM 23241</strain>
    </source>
</reference>
<dbReference type="Pfam" id="PF17116">
    <property type="entry name" value="T9SS_plug_1st"/>
    <property type="match status" value="1"/>
</dbReference>
<proteinExistence type="predicted"/>
<dbReference type="AlphaFoldDB" id="A0A2W7RLX5"/>
<accession>A0A2W7RLX5</accession>
<dbReference type="OrthoDB" id="1522602at2"/>
<name>A0A2W7RLX5_9BACT</name>
<feature type="chain" id="PRO_5016071564" evidence="1">
    <location>
        <begin position="19"/>
        <end position="425"/>
    </location>
</feature>
<dbReference type="RefSeq" id="WP_111297188.1">
    <property type="nucleotide sequence ID" value="NZ_QKZV01000012.1"/>
</dbReference>
<evidence type="ECO:0000259" key="2">
    <source>
        <dbReference type="Pfam" id="PF17116"/>
    </source>
</evidence>
<evidence type="ECO:0000256" key="1">
    <source>
        <dbReference type="SAM" id="SignalP"/>
    </source>
</evidence>
<evidence type="ECO:0000313" key="4">
    <source>
        <dbReference type="Proteomes" id="UP000249720"/>
    </source>
</evidence>
<feature type="domain" description="Type 9 secretion system plug protein N-terminal" evidence="2">
    <location>
        <begin position="32"/>
        <end position="154"/>
    </location>
</feature>
<gene>
    <name evidence="3" type="ORF">LX80_02704</name>
</gene>
<keyword evidence="1" id="KW-0732">Signal</keyword>